<accession>A0A9P9EWY8</accession>
<comment type="caution">
    <text evidence="3">The sequence shown here is derived from an EMBL/GenBank/DDBJ whole genome shotgun (WGS) entry which is preliminary data.</text>
</comment>
<gene>
    <name evidence="3" type="ORF">EDB81DRAFT_883933</name>
</gene>
<name>A0A9P9EWY8_9HYPO</name>
<sequence>MVARNSHICTLASLTYLFVLWNFQCRIYASFCRIEAGKGDKFNPETYESHATSFRTRVQKMKNELNKRTEGLKQLYANLKLDRINQATYVGENNKAIVRKRKEEEFQMYKNELTGHATRAIANDLAVVDQWADIVREAELLLRPAAPRVPPTVARYLETEKSKVNKYLEDARWVAYAYAVGTEADEDSPPSPWTAWLELKTNENGQTLLPVLTLLDSNQVVETRRTIHRRKCIDVTPTSERPEETAPGQYLEE</sequence>
<feature type="region of interest" description="Disordered" evidence="1">
    <location>
        <begin position="234"/>
        <end position="253"/>
    </location>
</feature>
<feature type="signal peptide" evidence="2">
    <location>
        <begin position="1"/>
        <end position="29"/>
    </location>
</feature>
<organism evidence="3 4">
    <name type="scientific">Dactylonectria macrodidyma</name>
    <dbReference type="NCBI Taxonomy" id="307937"/>
    <lineage>
        <taxon>Eukaryota</taxon>
        <taxon>Fungi</taxon>
        <taxon>Dikarya</taxon>
        <taxon>Ascomycota</taxon>
        <taxon>Pezizomycotina</taxon>
        <taxon>Sordariomycetes</taxon>
        <taxon>Hypocreomycetidae</taxon>
        <taxon>Hypocreales</taxon>
        <taxon>Nectriaceae</taxon>
        <taxon>Dactylonectria</taxon>
    </lineage>
</organism>
<evidence type="ECO:0000256" key="1">
    <source>
        <dbReference type="SAM" id="MobiDB-lite"/>
    </source>
</evidence>
<evidence type="ECO:0000313" key="3">
    <source>
        <dbReference type="EMBL" id="KAH7146527.1"/>
    </source>
</evidence>
<dbReference type="Proteomes" id="UP000738349">
    <property type="component" value="Unassembled WGS sequence"/>
</dbReference>
<keyword evidence="2" id="KW-0732">Signal</keyword>
<feature type="chain" id="PRO_5040349928" evidence="2">
    <location>
        <begin position="30"/>
        <end position="253"/>
    </location>
</feature>
<evidence type="ECO:0000313" key="4">
    <source>
        <dbReference type="Proteomes" id="UP000738349"/>
    </source>
</evidence>
<dbReference type="EMBL" id="JAGMUV010000008">
    <property type="protein sequence ID" value="KAH7146527.1"/>
    <property type="molecule type" value="Genomic_DNA"/>
</dbReference>
<reference evidence="3" key="1">
    <citation type="journal article" date="2021" name="Nat. Commun.">
        <title>Genetic determinants of endophytism in the Arabidopsis root mycobiome.</title>
        <authorList>
            <person name="Mesny F."/>
            <person name="Miyauchi S."/>
            <person name="Thiergart T."/>
            <person name="Pickel B."/>
            <person name="Atanasova L."/>
            <person name="Karlsson M."/>
            <person name="Huettel B."/>
            <person name="Barry K.W."/>
            <person name="Haridas S."/>
            <person name="Chen C."/>
            <person name="Bauer D."/>
            <person name="Andreopoulos W."/>
            <person name="Pangilinan J."/>
            <person name="LaButti K."/>
            <person name="Riley R."/>
            <person name="Lipzen A."/>
            <person name="Clum A."/>
            <person name="Drula E."/>
            <person name="Henrissat B."/>
            <person name="Kohler A."/>
            <person name="Grigoriev I.V."/>
            <person name="Martin F.M."/>
            <person name="Hacquard S."/>
        </authorList>
    </citation>
    <scope>NUCLEOTIDE SEQUENCE</scope>
    <source>
        <strain evidence="3">MPI-CAGE-AT-0147</strain>
    </source>
</reference>
<dbReference type="AlphaFoldDB" id="A0A9P9EWY8"/>
<proteinExistence type="predicted"/>
<keyword evidence="4" id="KW-1185">Reference proteome</keyword>
<evidence type="ECO:0000256" key="2">
    <source>
        <dbReference type="SAM" id="SignalP"/>
    </source>
</evidence>
<protein>
    <submittedName>
        <fullName evidence="3">Uncharacterized protein</fullName>
    </submittedName>
</protein>
<dbReference type="OrthoDB" id="5305794at2759"/>